<protein>
    <submittedName>
        <fullName evidence="1">ORF1055</fullName>
    </submittedName>
</protein>
<name>A0A2D3I6T6_9VIRU</name>
<evidence type="ECO:0000313" key="1">
    <source>
        <dbReference type="EMBL" id="ATU84116.1"/>
    </source>
</evidence>
<dbReference type="Proteomes" id="UP000267516">
    <property type="component" value="Segment"/>
</dbReference>
<proteinExistence type="predicted"/>
<accession>A0A2D3I6T6</accession>
<dbReference type="EMBL" id="MF768985">
    <property type="protein sequence ID" value="ATU84116.1"/>
    <property type="molecule type" value="Genomic_DNA"/>
</dbReference>
<organism evidence="1">
    <name type="scientific">White spot syndrome virus</name>
    <dbReference type="NCBI Taxonomy" id="342409"/>
    <lineage>
        <taxon>Viruses</taxon>
        <taxon>Viruses incertae sedis</taxon>
        <taxon>Naldaviricetes</taxon>
        <taxon>Nimaviridae</taxon>
        <taxon>Whispovirus</taxon>
    </lineage>
</organism>
<sequence length="64" mass="7394">MKSSTSFLFLMKHISSSFPAPAGIVNHQFKLGVHFLKILSSNLFRHFSHLRCCDTIQIFLKHFT</sequence>
<reference evidence="1" key="1">
    <citation type="journal article" date="2018" name="Aquaculture">
        <title>Complete genome sequence of a white spot syndrome virus associated with a disease incursion in Australia.</title>
        <authorList>
            <person name="Oakey J."/>
            <person name="Smith C.S."/>
        </authorList>
    </citation>
    <scope>NUCLEOTIDE SEQUENCE [LARGE SCALE GENOMIC DNA]</scope>
    <source>
        <strain evidence="1">WSSV-AU</strain>
    </source>
</reference>